<dbReference type="PROSITE" id="PS50088">
    <property type="entry name" value="ANK_REPEAT"/>
    <property type="match status" value="6"/>
</dbReference>
<proteinExistence type="predicted"/>
<evidence type="ECO:0000256" key="3">
    <source>
        <dbReference type="PROSITE-ProRule" id="PRU00023"/>
    </source>
</evidence>
<dbReference type="OrthoDB" id="437018at2759"/>
<dbReference type="SMART" id="SM00248">
    <property type="entry name" value="ANK"/>
    <property type="match status" value="7"/>
</dbReference>
<dbReference type="PANTHER" id="PTHR24198:SF165">
    <property type="entry name" value="ANKYRIN REPEAT-CONTAINING PROTEIN-RELATED"/>
    <property type="match status" value="1"/>
</dbReference>
<keyword evidence="1" id="KW-0677">Repeat</keyword>
<keyword evidence="6" id="KW-1185">Reference proteome</keyword>
<dbReference type="Pfam" id="PF12796">
    <property type="entry name" value="Ank_2"/>
    <property type="match status" value="2"/>
</dbReference>
<sequence length="973" mass="104893">MVKVCFEQITTAADVRLESLPSTQQERLCIVDQQSGGAIVDAVACLGLAGGGGGADGGGGNGGSFNVVIRRILRQDWDGDEHVVDVVVLVGDADDGDGDGDEDDDDADDVDGGGDLGSAWCLAVGIVRSASVSVLQIGQVIYGSVASACEQNCKWAQAQQLLTELMHAALRQNSVLGNTVASAVSRASAWQRLLLSFNVSTQHDTLTGSFRPDAMPPSPMLHVVSRSGSLLMALYVDIFKPKSAGDRSFVEIIKDEVRSRRGIPYLRQQLMIDGELVHVTKSWEALGKPLEVVFHMLPYVRTGAEQLLRTAERGNVEEACKSSSAIAQFVRMDIMQYDSVRALLLIRVHVDRVDEEALDKGVVSEQLQAYLEALRFRSANSEEIHAEGISGSLATESRSSSPRVPEQYLGSEQYEVTGLTLEVVVQNLLGMEVVPAALTARGDRESVEIAALRVRDIVIDFDQKIVSLTLSASKADAIETSAVRTRKCFCSFVDKGMCPYRASLKFLPHMPKDPASPLFSRGAGQPLAEEEVVSIIPLIWDENKVLLTKPGLAGTPPKQRFHGHCFRVSGAQANERYVQDAELDNFTIVKRQRKAVDLEERIKELATKVEALQEKGRYASGVLHRYTLEAMAAASAFSSVVDETGAGLGDALRLRLRDIKPKRCGSMAEGVAPVWWPSPSAQRLLRWSEQAEASLLLPQEPNATDADGETAALKASRAGHMEMMQLLSYADADMNIISCEGSAPITEAARNGHIEVVRFLLESGVNKDIGNQGGETPLYLAAKQNHHEVVQTLLDAKACKDKAAYDGMTPILVAASSGHEQNVIKRIVEDGESPLFLASKWGHKEVVHRLLQANADKHKATNCGELPLFAAAKEGHLEVVALLTEGRGDREARYNGATALYIAALRGYVPIVKRLMVAGADKDAATPSGETALFVATLRGKDEVVQALLEGKANVNKATADGATPLLVASQEG</sequence>
<feature type="repeat" description="ANK" evidence="3">
    <location>
        <begin position="895"/>
        <end position="927"/>
    </location>
</feature>
<comment type="caution">
    <text evidence="5">The sequence shown here is derived from an EMBL/GenBank/DDBJ whole genome shotgun (WGS) entry which is preliminary data.</text>
</comment>
<evidence type="ECO:0000256" key="2">
    <source>
        <dbReference type="ARBA" id="ARBA00023043"/>
    </source>
</evidence>
<dbReference type="SUPFAM" id="SSF48403">
    <property type="entry name" value="Ankyrin repeat"/>
    <property type="match status" value="1"/>
</dbReference>
<dbReference type="AlphaFoldDB" id="A0A1Q9DUS4"/>
<evidence type="ECO:0000313" key="6">
    <source>
        <dbReference type="Proteomes" id="UP000186817"/>
    </source>
</evidence>
<gene>
    <name evidence="5" type="primary">ANK1</name>
    <name evidence="5" type="ORF">AK812_SmicGene18593</name>
</gene>
<accession>A0A1Q9DUS4</accession>
<dbReference type="Proteomes" id="UP000186817">
    <property type="component" value="Unassembled WGS sequence"/>
</dbReference>
<name>A0A1Q9DUS4_SYMMI</name>
<feature type="coiled-coil region" evidence="4">
    <location>
        <begin position="588"/>
        <end position="615"/>
    </location>
</feature>
<protein>
    <submittedName>
        <fullName evidence="5">Ankyrin-1</fullName>
    </submittedName>
</protein>
<feature type="repeat" description="ANK" evidence="3">
    <location>
        <begin position="928"/>
        <end position="960"/>
    </location>
</feature>
<evidence type="ECO:0000256" key="4">
    <source>
        <dbReference type="SAM" id="Coils"/>
    </source>
</evidence>
<dbReference type="InterPro" id="IPR036770">
    <property type="entry name" value="Ankyrin_rpt-contain_sf"/>
</dbReference>
<dbReference type="PANTHER" id="PTHR24198">
    <property type="entry name" value="ANKYRIN REPEAT AND PROTEIN KINASE DOMAIN-CONTAINING PROTEIN"/>
    <property type="match status" value="1"/>
</dbReference>
<dbReference type="Pfam" id="PF00023">
    <property type="entry name" value="Ank"/>
    <property type="match status" value="2"/>
</dbReference>
<dbReference type="PRINTS" id="PR01415">
    <property type="entry name" value="ANKYRIN"/>
</dbReference>
<feature type="repeat" description="ANK" evidence="3">
    <location>
        <begin position="740"/>
        <end position="772"/>
    </location>
</feature>
<feature type="repeat" description="ANK" evidence="3">
    <location>
        <begin position="806"/>
        <end position="831"/>
    </location>
</feature>
<evidence type="ECO:0000256" key="1">
    <source>
        <dbReference type="ARBA" id="ARBA00022737"/>
    </source>
</evidence>
<organism evidence="5 6">
    <name type="scientific">Symbiodinium microadriaticum</name>
    <name type="common">Dinoflagellate</name>
    <name type="synonym">Zooxanthella microadriatica</name>
    <dbReference type="NCBI Taxonomy" id="2951"/>
    <lineage>
        <taxon>Eukaryota</taxon>
        <taxon>Sar</taxon>
        <taxon>Alveolata</taxon>
        <taxon>Dinophyceae</taxon>
        <taxon>Suessiales</taxon>
        <taxon>Symbiodiniaceae</taxon>
        <taxon>Symbiodinium</taxon>
    </lineage>
</organism>
<feature type="repeat" description="ANK" evidence="3">
    <location>
        <begin position="830"/>
        <end position="862"/>
    </location>
</feature>
<keyword evidence="4" id="KW-0175">Coiled coil</keyword>
<dbReference type="Gene3D" id="1.25.40.20">
    <property type="entry name" value="Ankyrin repeat-containing domain"/>
    <property type="match status" value="3"/>
</dbReference>
<evidence type="ECO:0000313" key="5">
    <source>
        <dbReference type="EMBL" id="OLP98922.1"/>
    </source>
</evidence>
<keyword evidence="2 3" id="KW-0040">ANK repeat</keyword>
<dbReference type="PROSITE" id="PS50297">
    <property type="entry name" value="ANK_REP_REGION"/>
    <property type="match status" value="6"/>
</dbReference>
<dbReference type="EMBL" id="LSRX01000381">
    <property type="protein sequence ID" value="OLP98922.1"/>
    <property type="molecule type" value="Genomic_DNA"/>
</dbReference>
<feature type="repeat" description="ANK" evidence="3">
    <location>
        <begin position="773"/>
        <end position="798"/>
    </location>
</feature>
<reference evidence="5 6" key="1">
    <citation type="submission" date="2016-02" db="EMBL/GenBank/DDBJ databases">
        <title>Genome analysis of coral dinoflagellate symbionts highlights evolutionary adaptations to a symbiotic lifestyle.</title>
        <authorList>
            <person name="Aranda M."/>
            <person name="Li Y."/>
            <person name="Liew Y.J."/>
            <person name="Baumgarten S."/>
            <person name="Simakov O."/>
            <person name="Wilson M."/>
            <person name="Piel J."/>
            <person name="Ashoor H."/>
            <person name="Bougouffa S."/>
            <person name="Bajic V.B."/>
            <person name="Ryu T."/>
            <person name="Ravasi T."/>
            <person name="Bayer T."/>
            <person name="Micklem G."/>
            <person name="Kim H."/>
            <person name="Bhak J."/>
            <person name="Lajeunesse T.C."/>
            <person name="Voolstra C.R."/>
        </authorList>
    </citation>
    <scope>NUCLEOTIDE SEQUENCE [LARGE SCALE GENOMIC DNA]</scope>
    <source>
        <strain evidence="5 6">CCMP2467</strain>
    </source>
</reference>
<dbReference type="InterPro" id="IPR002110">
    <property type="entry name" value="Ankyrin_rpt"/>
</dbReference>